<comment type="caution">
    <text evidence="2">The sequence shown here is derived from an EMBL/GenBank/DDBJ whole genome shotgun (WGS) entry which is preliminary data.</text>
</comment>
<sequence>MTEQQITDRATTNGKSTTNKTEERAKRTREWKEMADDPLAEGFDPHQADYVVGRTQVGFNTLEPGQLFSRSKTGKSLYVKLNDGRAVCLDTRQPIEVSPTRRKTWQIWVVTMFNSTTASKADF</sequence>
<protein>
    <submittedName>
        <fullName evidence="2">Uncharacterized protein</fullName>
    </submittedName>
</protein>
<name>A0A8J6ZUD2_DESMC</name>
<feature type="compositionally biased region" description="Polar residues" evidence="1">
    <location>
        <begin position="1"/>
        <end position="19"/>
    </location>
</feature>
<keyword evidence="3" id="KW-1185">Reference proteome</keyword>
<feature type="region of interest" description="Disordered" evidence="1">
    <location>
        <begin position="1"/>
        <end position="29"/>
    </location>
</feature>
<feature type="compositionally biased region" description="Basic and acidic residues" evidence="1">
    <location>
        <begin position="20"/>
        <end position="29"/>
    </location>
</feature>
<reference evidence="2" key="1">
    <citation type="submission" date="2020-10" db="EMBL/GenBank/DDBJ databases">
        <authorList>
            <person name="Castelo-Branco R."/>
            <person name="Eusebio N."/>
            <person name="Adriana R."/>
            <person name="Vieira A."/>
            <person name="Brugerolle De Fraissinette N."/>
            <person name="Rezende De Castro R."/>
            <person name="Schneider M.P."/>
            <person name="Vasconcelos V."/>
            <person name="Leao P.N."/>
        </authorList>
    </citation>
    <scope>NUCLEOTIDE SEQUENCE</scope>
    <source>
        <strain evidence="2">LEGE 12446</strain>
    </source>
</reference>
<evidence type="ECO:0000256" key="1">
    <source>
        <dbReference type="SAM" id="MobiDB-lite"/>
    </source>
</evidence>
<accession>A0A8J6ZUD2</accession>
<dbReference type="RefSeq" id="WP_193917585.1">
    <property type="nucleotide sequence ID" value="NZ_JADEXS020000001.1"/>
</dbReference>
<proteinExistence type="predicted"/>
<organism evidence="2 3">
    <name type="scientific">Desmonostoc muscorum LEGE 12446</name>
    <dbReference type="NCBI Taxonomy" id="1828758"/>
    <lineage>
        <taxon>Bacteria</taxon>
        <taxon>Bacillati</taxon>
        <taxon>Cyanobacteriota</taxon>
        <taxon>Cyanophyceae</taxon>
        <taxon>Nostocales</taxon>
        <taxon>Nostocaceae</taxon>
        <taxon>Desmonostoc</taxon>
    </lineage>
</organism>
<dbReference type="Proteomes" id="UP000622533">
    <property type="component" value="Unassembled WGS sequence"/>
</dbReference>
<evidence type="ECO:0000313" key="2">
    <source>
        <dbReference type="EMBL" id="MBE9023738.1"/>
    </source>
</evidence>
<evidence type="ECO:0000313" key="3">
    <source>
        <dbReference type="Proteomes" id="UP000622533"/>
    </source>
</evidence>
<gene>
    <name evidence="2" type="ORF">IQ276_15240</name>
</gene>
<dbReference type="EMBL" id="JADEXS010000189">
    <property type="protein sequence ID" value="MBE9023738.1"/>
    <property type="molecule type" value="Genomic_DNA"/>
</dbReference>
<dbReference type="AlphaFoldDB" id="A0A8J6ZUD2"/>